<evidence type="ECO:0000313" key="4">
    <source>
        <dbReference type="Proteomes" id="UP001151699"/>
    </source>
</evidence>
<accession>A0A9Q0S815</accession>
<feature type="region of interest" description="Disordered" evidence="1">
    <location>
        <begin position="1"/>
        <end position="38"/>
    </location>
</feature>
<dbReference type="InterPro" id="IPR036388">
    <property type="entry name" value="WH-like_DNA-bd_sf"/>
</dbReference>
<dbReference type="GO" id="GO:0003677">
    <property type="term" value="F:DNA binding"/>
    <property type="evidence" value="ECO:0007669"/>
    <property type="project" value="InterPro"/>
</dbReference>
<dbReference type="Proteomes" id="UP001151699">
    <property type="component" value="Chromosome A"/>
</dbReference>
<dbReference type="Pfam" id="PF00538">
    <property type="entry name" value="Linker_histone"/>
    <property type="match status" value="1"/>
</dbReference>
<proteinExistence type="predicted"/>
<dbReference type="InterPro" id="IPR005818">
    <property type="entry name" value="Histone_H1/H5_H15"/>
</dbReference>
<comment type="caution">
    <text evidence="3">The sequence shown here is derived from an EMBL/GenBank/DDBJ whole genome shotgun (WGS) entry which is preliminary data.</text>
</comment>
<feature type="domain" description="H15" evidence="2">
    <location>
        <begin position="46"/>
        <end position="134"/>
    </location>
</feature>
<organism evidence="3 4">
    <name type="scientific">Pseudolycoriella hygida</name>
    <dbReference type="NCBI Taxonomy" id="35572"/>
    <lineage>
        <taxon>Eukaryota</taxon>
        <taxon>Metazoa</taxon>
        <taxon>Ecdysozoa</taxon>
        <taxon>Arthropoda</taxon>
        <taxon>Hexapoda</taxon>
        <taxon>Insecta</taxon>
        <taxon>Pterygota</taxon>
        <taxon>Neoptera</taxon>
        <taxon>Endopterygota</taxon>
        <taxon>Diptera</taxon>
        <taxon>Nematocera</taxon>
        <taxon>Sciaroidea</taxon>
        <taxon>Sciaridae</taxon>
        <taxon>Pseudolycoriella</taxon>
    </lineage>
</organism>
<reference evidence="3" key="1">
    <citation type="submission" date="2022-07" db="EMBL/GenBank/DDBJ databases">
        <authorList>
            <person name="Trinca V."/>
            <person name="Uliana J.V.C."/>
            <person name="Torres T.T."/>
            <person name="Ward R.J."/>
            <person name="Monesi N."/>
        </authorList>
    </citation>
    <scope>NUCLEOTIDE SEQUENCE</scope>
    <source>
        <strain evidence="3">HSMRA1968</strain>
        <tissue evidence="3">Whole embryos</tissue>
    </source>
</reference>
<evidence type="ECO:0000256" key="1">
    <source>
        <dbReference type="SAM" id="MobiDB-lite"/>
    </source>
</evidence>
<dbReference type="PROSITE" id="PS51504">
    <property type="entry name" value="H15"/>
    <property type="match status" value="1"/>
</dbReference>
<dbReference type="Gene3D" id="1.10.10.10">
    <property type="entry name" value="Winged helix-like DNA-binding domain superfamily/Winged helix DNA-binding domain"/>
    <property type="match status" value="1"/>
</dbReference>
<protein>
    <recommendedName>
        <fullName evidence="2">H15 domain-containing protein</fullName>
    </recommendedName>
</protein>
<sequence length="134" mass="15147">MARNKTPSKKNAMKPAEGSKDADGGSKSSSKPVVHLKKSLKPSVAANKLTKDMVLRAFEGENKDERVGVSLATIRNYIRKTYNNGKKLGKAYQERVKELIKEEFRKAWLLKTNLLQLIRKVQVFFRLDQIDANG</sequence>
<evidence type="ECO:0000313" key="3">
    <source>
        <dbReference type="EMBL" id="KAJ6646675.1"/>
    </source>
</evidence>
<name>A0A9Q0S815_9DIPT</name>
<dbReference type="AlphaFoldDB" id="A0A9Q0S815"/>
<dbReference type="GO" id="GO:0006334">
    <property type="term" value="P:nucleosome assembly"/>
    <property type="evidence" value="ECO:0007669"/>
    <property type="project" value="InterPro"/>
</dbReference>
<dbReference type="GO" id="GO:0000786">
    <property type="term" value="C:nucleosome"/>
    <property type="evidence" value="ECO:0007669"/>
    <property type="project" value="InterPro"/>
</dbReference>
<keyword evidence="4" id="KW-1185">Reference proteome</keyword>
<evidence type="ECO:0000259" key="2">
    <source>
        <dbReference type="PROSITE" id="PS51504"/>
    </source>
</evidence>
<gene>
    <name evidence="3" type="ORF">Bhyg_01888</name>
</gene>
<dbReference type="EMBL" id="WJQU01000001">
    <property type="protein sequence ID" value="KAJ6646675.1"/>
    <property type="molecule type" value="Genomic_DNA"/>
</dbReference>
<feature type="compositionally biased region" description="Basic residues" evidence="1">
    <location>
        <begin position="1"/>
        <end position="12"/>
    </location>
</feature>